<dbReference type="InterPro" id="IPR018637">
    <property type="entry name" value="DUF2059"/>
</dbReference>
<evidence type="ECO:0000256" key="1">
    <source>
        <dbReference type="SAM" id="SignalP"/>
    </source>
</evidence>
<dbReference type="RefSeq" id="WP_115518089.1">
    <property type="nucleotide sequence ID" value="NZ_QRGO01000002.1"/>
</dbReference>
<keyword evidence="4" id="KW-1185">Reference proteome</keyword>
<name>A0A371B304_9BRAD</name>
<accession>A0A371B304</accession>
<evidence type="ECO:0000313" key="3">
    <source>
        <dbReference type="EMBL" id="RDV01966.1"/>
    </source>
</evidence>
<proteinExistence type="predicted"/>
<dbReference type="Pfam" id="PF09832">
    <property type="entry name" value="DUF2059"/>
    <property type="match status" value="1"/>
</dbReference>
<keyword evidence="1" id="KW-0732">Signal</keyword>
<sequence length="174" mass="19057">MNFPASFLRGASSRGLRSAMLAVSLLLSGPALAQQPSPAALKMAGEIVKITGGLELFAPIVPGVVEQSRQFFVQQNPMITNDINEVAAQIRKDYESRVSEVHNKVTEIYAANLSEQELKDILAFYTSPAGKKFLVAQPKIIDESLKFAQEWANSLSDEVIGKMREGLKKKGHKL</sequence>
<organism evidence="3 4">
    <name type="scientific">Undibacter mobilis</name>
    <dbReference type="NCBI Taxonomy" id="2292256"/>
    <lineage>
        <taxon>Bacteria</taxon>
        <taxon>Pseudomonadati</taxon>
        <taxon>Pseudomonadota</taxon>
        <taxon>Alphaproteobacteria</taxon>
        <taxon>Hyphomicrobiales</taxon>
        <taxon>Nitrobacteraceae</taxon>
        <taxon>Undibacter</taxon>
    </lineage>
</organism>
<dbReference type="OrthoDB" id="5510290at2"/>
<comment type="caution">
    <text evidence="3">The sequence shown here is derived from an EMBL/GenBank/DDBJ whole genome shotgun (WGS) entry which is preliminary data.</text>
</comment>
<evidence type="ECO:0000259" key="2">
    <source>
        <dbReference type="Pfam" id="PF09832"/>
    </source>
</evidence>
<reference evidence="4" key="1">
    <citation type="submission" date="2018-08" db="EMBL/GenBank/DDBJ databases">
        <authorList>
            <person name="Kim S.-J."/>
            <person name="Jung G.-Y."/>
        </authorList>
    </citation>
    <scope>NUCLEOTIDE SEQUENCE [LARGE SCALE GENOMIC DNA]</scope>
    <source>
        <strain evidence="4">GY_H</strain>
    </source>
</reference>
<feature type="chain" id="PRO_5017083869" evidence="1">
    <location>
        <begin position="34"/>
        <end position="174"/>
    </location>
</feature>
<protein>
    <submittedName>
        <fullName evidence="3">DUF2059 domain-containing protein</fullName>
    </submittedName>
</protein>
<gene>
    <name evidence="3" type="ORF">DXH78_15265</name>
</gene>
<feature type="signal peptide" evidence="1">
    <location>
        <begin position="1"/>
        <end position="33"/>
    </location>
</feature>
<dbReference type="AlphaFoldDB" id="A0A371B304"/>
<dbReference type="EMBL" id="QRGO01000002">
    <property type="protein sequence ID" value="RDV01966.1"/>
    <property type="molecule type" value="Genomic_DNA"/>
</dbReference>
<feature type="domain" description="DUF2059" evidence="2">
    <location>
        <begin position="102"/>
        <end position="157"/>
    </location>
</feature>
<dbReference type="Proteomes" id="UP000263993">
    <property type="component" value="Unassembled WGS sequence"/>
</dbReference>
<evidence type="ECO:0000313" key="4">
    <source>
        <dbReference type="Proteomes" id="UP000263993"/>
    </source>
</evidence>